<evidence type="ECO:0000313" key="9">
    <source>
        <dbReference type="Proteomes" id="UP000290848"/>
    </source>
</evidence>
<accession>A0A4Q0M6F3</accession>
<dbReference type="AlphaFoldDB" id="A0A4Q0M6F3"/>
<dbReference type="EMBL" id="RXOC01000010">
    <property type="protein sequence ID" value="RXF68631.1"/>
    <property type="molecule type" value="Genomic_DNA"/>
</dbReference>
<evidence type="ECO:0000313" key="8">
    <source>
        <dbReference type="EMBL" id="RXF68631.1"/>
    </source>
</evidence>
<dbReference type="Gene3D" id="3.20.20.80">
    <property type="entry name" value="Glycosidases"/>
    <property type="match status" value="1"/>
</dbReference>
<dbReference type="InterPro" id="IPR000322">
    <property type="entry name" value="Glyco_hydro_31_TIM"/>
</dbReference>
<dbReference type="RefSeq" id="WP_128770262.1">
    <property type="nucleotide sequence ID" value="NZ_RXOC01000010.1"/>
</dbReference>
<keyword evidence="3" id="KW-0732">Signal</keyword>
<evidence type="ECO:0000256" key="1">
    <source>
        <dbReference type="ARBA" id="ARBA00007806"/>
    </source>
</evidence>
<dbReference type="GO" id="GO:0004553">
    <property type="term" value="F:hydrolase activity, hydrolyzing O-glycosyl compounds"/>
    <property type="evidence" value="ECO:0007669"/>
    <property type="project" value="InterPro"/>
</dbReference>
<dbReference type="CDD" id="cd14752">
    <property type="entry name" value="GH31_N"/>
    <property type="match status" value="1"/>
</dbReference>
<dbReference type="PANTHER" id="PTHR43863">
    <property type="entry name" value="HYDROLASE, PUTATIVE (AFU_ORTHOLOGUE AFUA_1G03140)-RELATED"/>
    <property type="match status" value="1"/>
</dbReference>
<dbReference type="InterPro" id="IPR017853">
    <property type="entry name" value="GH"/>
</dbReference>
<comment type="similarity">
    <text evidence="1 2">Belongs to the glycosyl hydrolase 31 family.</text>
</comment>
<feature type="domain" description="Glycosyl hydrolase family 31 C-terminal" evidence="7">
    <location>
        <begin position="572"/>
        <end position="653"/>
    </location>
</feature>
<evidence type="ECO:0000259" key="6">
    <source>
        <dbReference type="Pfam" id="PF17137"/>
    </source>
</evidence>
<dbReference type="Proteomes" id="UP000290848">
    <property type="component" value="Unassembled WGS sequence"/>
</dbReference>
<dbReference type="Pfam" id="PF01055">
    <property type="entry name" value="Glyco_hydro_31_2nd"/>
    <property type="match status" value="1"/>
</dbReference>
<reference evidence="8 9" key="1">
    <citation type="submission" date="2018-12" db="EMBL/GenBank/DDBJ databases">
        <title>The Draft Genome Sequence of the Soil Bacterium Pedobacter tournemirensis R1.</title>
        <authorList>
            <person name="He J."/>
        </authorList>
    </citation>
    <scope>NUCLEOTIDE SEQUENCE [LARGE SCALE GENOMIC DNA]</scope>
    <source>
        <strain evidence="8 9">R1</strain>
    </source>
</reference>
<dbReference type="GO" id="GO:0005975">
    <property type="term" value="P:carbohydrate metabolic process"/>
    <property type="evidence" value="ECO:0007669"/>
    <property type="project" value="InterPro"/>
</dbReference>
<dbReference type="InterPro" id="IPR033403">
    <property type="entry name" value="DUF5110"/>
</dbReference>
<gene>
    <name evidence="8" type="ORF">EKH83_14985</name>
</gene>
<feature type="domain" description="Glycoside hydrolase family 31 TIM barrel" evidence="4">
    <location>
        <begin position="275"/>
        <end position="563"/>
    </location>
</feature>
<keyword evidence="2" id="KW-0326">Glycosidase</keyword>
<proteinExistence type="inferred from homology"/>
<feature type="chain" id="PRO_5020443482" evidence="3">
    <location>
        <begin position="22"/>
        <end position="783"/>
    </location>
</feature>
<dbReference type="GO" id="GO:0030246">
    <property type="term" value="F:carbohydrate binding"/>
    <property type="evidence" value="ECO:0007669"/>
    <property type="project" value="InterPro"/>
</dbReference>
<evidence type="ECO:0000259" key="5">
    <source>
        <dbReference type="Pfam" id="PF13802"/>
    </source>
</evidence>
<protein>
    <submittedName>
        <fullName evidence="8">DUF5110 domain-containing protein</fullName>
    </submittedName>
</protein>
<dbReference type="Pfam" id="PF13802">
    <property type="entry name" value="Gal_mutarotas_2"/>
    <property type="match status" value="1"/>
</dbReference>
<dbReference type="SUPFAM" id="SSF51445">
    <property type="entry name" value="(Trans)glycosidases"/>
    <property type="match status" value="1"/>
</dbReference>
<feature type="domain" description="DUF5110" evidence="6">
    <location>
        <begin position="670"/>
        <end position="739"/>
    </location>
</feature>
<name>A0A4Q0M6F3_9SPHI</name>
<evidence type="ECO:0000259" key="4">
    <source>
        <dbReference type="Pfam" id="PF01055"/>
    </source>
</evidence>
<keyword evidence="2" id="KW-0378">Hydrolase</keyword>
<sequence length="783" mass="89829">MIARFTFLFSFLLHFCALSNAQEQVRLQNGNYAKIELYTPSIVRVRINTHGKFSESLMERYGVVKTERHVVKHELKKEKGRCIIETDSLQLQMSLADGKVTFRRKSQTDALVDSIGVTFLNGKNKIADRLSQEFSKDSLTAGGIIGDTVGRSAAKIINYQDSLSALLSFSLTKGERFYGLGSGNRQGIQRRGYIGRMWVQYQRSEAPVPFIMSNKGWGVFYNTTKLHYFDVGKFNSDLMQVYEPDQKEVDYFLFSGPDMPSVLSQYTLLTGKSYVLPRWAYGLAFGGNTMENQFNVLENAAHFRREKIPCDIYWLEPQWMAKWYDFSTTKDWNKDKFVAELPWTKNHDPLFIRRLSDMGFKLALWLCVDHDFTIEEEDKISKRNGQSVSGQEHWFEHLRKFLDQGVRGFKIDPSRTLDLHAGMSYFNGRDDREMHNLNQVLVVKNLQDVTKAHLATRTFHHYCGGYAGIQRYGASTLGDNGGRPETLLDIFNLGLSGHSNTTCDVLEGVYPLKPGIHMGFFLPWVQINSWAYMFHPFYYSETDKNTFRFYDQLRYQLLPYIYSNALLANQSGMPMVRPMPLMYPEEERFSNSSRQFFFGENFLIGAFTDSIDLPKGKWIDFWSRKVIEGDRKIACKLPANAGGPIFIRQGAIIPFQDTNQSISPESPGSLLLKIYPYRKSGYTLLEDDGESYNYEKGAVSKTSFLCDQTREGTQFTISAVKGGFQGAPSKRMYKLEFNDIQQFRYAKLNDKILSKGVSFDKVNSTLRITITVDTNSDNIINVF</sequence>
<dbReference type="SUPFAM" id="SSF74650">
    <property type="entry name" value="Galactose mutarotase-like"/>
    <property type="match status" value="1"/>
</dbReference>
<comment type="caution">
    <text evidence="8">The sequence shown here is derived from an EMBL/GenBank/DDBJ whole genome shotgun (WGS) entry which is preliminary data.</text>
</comment>
<dbReference type="PANTHER" id="PTHR43863:SF2">
    <property type="entry name" value="MALTASE-GLUCOAMYLASE"/>
    <property type="match status" value="1"/>
</dbReference>
<dbReference type="SUPFAM" id="SSF51011">
    <property type="entry name" value="Glycosyl hydrolase domain"/>
    <property type="match status" value="1"/>
</dbReference>
<feature type="signal peptide" evidence="3">
    <location>
        <begin position="1"/>
        <end position="21"/>
    </location>
</feature>
<dbReference type="Pfam" id="PF21365">
    <property type="entry name" value="Glyco_hydro_31_3rd"/>
    <property type="match status" value="1"/>
</dbReference>
<dbReference type="Gene3D" id="2.60.40.1180">
    <property type="entry name" value="Golgi alpha-mannosidase II"/>
    <property type="match status" value="2"/>
</dbReference>
<feature type="domain" description="Glycoside hydrolase family 31 N-terminal" evidence="5">
    <location>
        <begin position="34"/>
        <end position="230"/>
    </location>
</feature>
<dbReference type="InterPro" id="IPR048395">
    <property type="entry name" value="Glyco_hydro_31_C"/>
</dbReference>
<dbReference type="InterPro" id="IPR025887">
    <property type="entry name" value="Glyco_hydro_31_N_dom"/>
</dbReference>
<dbReference type="Pfam" id="PF17137">
    <property type="entry name" value="DUF5110"/>
    <property type="match status" value="1"/>
</dbReference>
<evidence type="ECO:0000259" key="7">
    <source>
        <dbReference type="Pfam" id="PF21365"/>
    </source>
</evidence>
<organism evidence="8 9">
    <name type="scientific">Arcticibacter tournemirensis</name>
    <dbReference type="NCBI Taxonomy" id="699437"/>
    <lineage>
        <taxon>Bacteria</taxon>
        <taxon>Pseudomonadati</taxon>
        <taxon>Bacteroidota</taxon>
        <taxon>Sphingobacteriia</taxon>
        <taxon>Sphingobacteriales</taxon>
        <taxon>Sphingobacteriaceae</taxon>
        <taxon>Arcticibacter</taxon>
    </lineage>
</organism>
<dbReference type="InterPro" id="IPR013780">
    <property type="entry name" value="Glyco_hydro_b"/>
</dbReference>
<dbReference type="Gene3D" id="2.60.40.1760">
    <property type="entry name" value="glycosyl hydrolase (family 31)"/>
    <property type="match status" value="1"/>
</dbReference>
<dbReference type="InterPro" id="IPR051816">
    <property type="entry name" value="Glycosyl_Hydrolase_31"/>
</dbReference>
<evidence type="ECO:0000256" key="2">
    <source>
        <dbReference type="RuleBase" id="RU361185"/>
    </source>
</evidence>
<evidence type="ECO:0000256" key="3">
    <source>
        <dbReference type="SAM" id="SignalP"/>
    </source>
</evidence>
<dbReference type="InterPro" id="IPR011013">
    <property type="entry name" value="Gal_mutarotase_sf_dom"/>
</dbReference>